<evidence type="ECO:0000313" key="1">
    <source>
        <dbReference type="EMBL" id="KAJ8893150.1"/>
    </source>
</evidence>
<keyword evidence="2" id="KW-1185">Reference proteome</keyword>
<name>A0ABQ9I920_9NEOP</name>
<comment type="caution">
    <text evidence="1">The sequence shown here is derived from an EMBL/GenBank/DDBJ whole genome shotgun (WGS) entry which is preliminary data.</text>
</comment>
<reference evidence="1 2" key="1">
    <citation type="submission" date="2023-02" db="EMBL/GenBank/DDBJ databases">
        <title>LHISI_Scaffold_Assembly.</title>
        <authorList>
            <person name="Stuart O.P."/>
            <person name="Cleave R."/>
            <person name="Magrath M.J.L."/>
            <person name="Mikheyev A.S."/>
        </authorList>
    </citation>
    <scope>NUCLEOTIDE SEQUENCE [LARGE SCALE GENOMIC DNA]</scope>
    <source>
        <strain evidence="1">Daus_M_001</strain>
        <tissue evidence="1">Leg muscle</tissue>
    </source>
</reference>
<accession>A0ABQ9I920</accession>
<protein>
    <submittedName>
        <fullName evidence="1">Uncharacterized protein</fullName>
    </submittedName>
</protein>
<evidence type="ECO:0000313" key="2">
    <source>
        <dbReference type="Proteomes" id="UP001159363"/>
    </source>
</evidence>
<dbReference type="Proteomes" id="UP001159363">
    <property type="component" value="Chromosome 2"/>
</dbReference>
<proteinExistence type="predicted"/>
<sequence length="94" mass="10407">MTKVCLNSRPFTALSSDPGDLSALTPGHCLIADSLLVIPEAGEHLGKLHHVARWQLVHGWSNIFESIGHQSTCRDFRIDQNGGSRKTIFTLVIW</sequence>
<organism evidence="1 2">
    <name type="scientific">Dryococelus australis</name>
    <dbReference type="NCBI Taxonomy" id="614101"/>
    <lineage>
        <taxon>Eukaryota</taxon>
        <taxon>Metazoa</taxon>
        <taxon>Ecdysozoa</taxon>
        <taxon>Arthropoda</taxon>
        <taxon>Hexapoda</taxon>
        <taxon>Insecta</taxon>
        <taxon>Pterygota</taxon>
        <taxon>Neoptera</taxon>
        <taxon>Polyneoptera</taxon>
        <taxon>Phasmatodea</taxon>
        <taxon>Verophasmatodea</taxon>
        <taxon>Anareolatae</taxon>
        <taxon>Phasmatidae</taxon>
        <taxon>Eurycanthinae</taxon>
        <taxon>Dryococelus</taxon>
    </lineage>
</organism>
<dbReference type="EMBL" id="JARBHB010000002">
    <property type="protein sequence ID" value="KAJ8893150.1"/>
    <property type="molecule type" value="Genomic_DNA"/>
</dbReference>
<gene>
    <name evidence="1" type="ORF">PR048_005733</name>
</gene>